<name>C5FJA1_ARTOC</name>
<dbReference type="eggNOG" id="ENOG502RQ4K">
    <property type="taxonomic scope" value="Eukaryota"/>
</dbReference>
<gene>
    <name evidence="1" type="ORF">MCYG_02341</name>
</gene>
<sequence>MAASTAYTIDEEGRPLLEKIQQAFLDGKIDLGYTAWKISNRVTIRNATGPEYIIPITDISNNARLLPGHKLQSGLYVYHTEVVDLIPSLVCLFVTKPGRISQ</sequence>
<dbReference type="AlphaFoldDB" id="C5FJA1"/>
<dbReference type="OrthoDB" id="4520292at2759"/>
<dbReference type="GeneID" id="9226481"/>
<dbReference type="VEuPathDB" id="FungiDB:MCYG_02341"/>
<evidence type="ECO:0000313" key="1">
    <source>
        <dbReference type="EMBL" id="EEQ29522.1"/>
    </source>
</evidence>
<reference evidence="2" key="1">
    <citation type="journal article" date="2012" name="MBio">
        <title>Comparative genome analysis of Trichophyton rubrum and related dermatophytes reveals candidate genes involved in infection.</title>
        <authorList>
            <person name="Martinez D.A."/>
            <person name="Oliver B.G."/>
            <person name="Graeser Y."/>
            <person name="Goldberg J.M."/>
            <person name="Li W."/>
            <person name="Martinez-Rossi N.M."/>
            <person name="Monod M."/>
            <person name="Shelest E."/>
            <person name="Barton R.C."/>
            <person name="Birch E."/>
            <person name="Brakhage A.A."/>
            <person name="Chen Z."/>
            <person name="Gurr S.J."/>
            <person name="Heiman D."/>
            <person name="Heitman J."/>
            <person name="Kosti I."/>
            <person name="Rossi A."/>
            <person name="Saif S."/>
            <person name="Samalova M."/>
            <person name="Saunders C.W."/>
            <person name="Shea T."/>
            <person name="Summerbell R.C."/>
            <person name="Xu J."/>
            <person name="Young S."/>
            <person name="Zeng Q."/>
            <person name="Birren B.W."/>
            <person name="Cuomo C.A."/>
            <person name="White T.C."/>
        </authorList>
    </citation>
    <scope>NUCLEOTIDE SEQUENCE [LARGE SCALE GENOMIC DNA]</scope>
    <source>
        <strain evidence="2">ATCC MYA-4605 / CBS 113480</strain>
    </source>
</reference>
<keyword evidence="2" id="KW-1185">Reference proteome</keyword>
<dbReference type="EMBL" id="DS995702">
    <property type="protein sequence ID" value="EEQ29522.1"/>
    <property type="molecule type" value="Genomic_DNA"/>
</dbReference>
<dbReference type="HOGENOM" id="CLU_156752_0_0_1"/>
<organism evidence="1 2">
    <name type="scientific">Arthroderma otae (strain ATCC MYA-4605 / CBS 113480)</name>
    <name type="common">Microsporum canis</name>
    <dbReference type="NCBI Taxonomy" id="554155"/>
    <lineage>
        <taxon>Eukaryota</taxon>
        <taxon>Fungi</taxon>
        <taxon>Dikarya</taxon>
        <taxon>Ascomycota</taxon>
        <taxon>Pezizomycotina</taxon>
        <taxon>Eurotiomycetes</taxon>
        <taxon>Eurotiomycetidae</taxon>
        <taxon>Onygenales</taxon>
        <taxon>Arthrodermataceae</taxon>
        <taxon>Microsporum</taxon>
    </lineage>
</organism>
<evidence type="ECO:0000313" key="2">
    <source>
        <dbReference type="Proteomes" id="UP000002035"/>
    </source>
</evidence>
<accession>C5FJA1</accession>
<dbReference type="Proteomes" id="UP000002035">
    <property type="component" value="Unassembled WGS sequence"/>
</dbReference>
<dbReference type="RefSeq" id="XP_002849407.1">
    <property type="nucleotide sequence ID" value="XM_002849361.1"/>
</dbReference>
<proteinExistence type="predicted"/>
<protein>
    <submittedName>
        <fullName evidence="1">Uncharacterized protein</fullName>
    </submittedName>
</protein>